<dbReference type="EMBL" id="HBIX01012238">
    <property type="protein sequence ID" value="CAE0716406.1"/>
    <property type="molecule type" value="Transcribed_RNA"/>
</dbReference>
<dbReference type="PROSITE" id="PS00134">
    <property type="entry name" value="TRYPSIN_HIS"/>
    <property type="match status" value="1"/>
</dbReference>
<organism evidence="9">
    <name type="scientific">Pseudo-nitzschia australis</name>
    <dbReference type="NCBI Taxonomy" id="44445"/>
    <lineage>
        <taxon>Eukaryota</taxon>
        <taxon>Sar</taxon>
        <taxon>Stramenopiles</taxon>
        <taxon>Ochrophyta</taxon>
        <taxon>Bacillariophyta</taxon>
        <taxon>Bacillariophyceae</taxon>
        <taxon>Bacillariophycidae</taxon>
        <taxon>Bacillariales</taxon>
        <taxon>Bacillariaceae</taxon>
        <taxon>Pseudo-nitzschia</taxon>
    </lineage>
</organism>
<keyword evidence="4" id="KW-0325">Glycoprotein</keyword>
<evidence type="ECO:0000256" key="4">
    <source>
        <dbReference type="ARBA" id="ARBA00023180"/>
    </source>
</evidence>
<dbReference type="InterPro" id="IPR050430">
    <property type="entry name" value="Peptidase_S1"/>
</dbReference>
<dbReference type="PANTHER" id="PTHR24276:SF98">
    <property type="entry name" value="FI18310P1-RELATED"/>
    <property type="match status" value="1"/>
</dbReference>
<sequence>MVSSCSFVGVGAGIHQNGGRNHNNRQRRKGLAFGALPLASYSLALVHLVLLAVVSIDVAVVVGGSSSTAEGTGPHQMLHRNNLKSQRNSQRNSQQNHKRNLIINGEPVNLPDHSFYVRSWPDSVAQTSDVLCGASLIHSDMIVTAAHCQGAFNYGAMAYNPSSRLLDQYRNVDLQIVYPDYYQTDSINYDIMIVRLSSPITNIVPIVLNYDPDFPIRRNPKKDEASPMSFLEGAFLEGSFLEGLGLGITETGRVADGLEVGLFSALSNDQCLDRLGTNTNAIVTEDILCADPSTDESICLGDSGGPLTAWVEVEVKNNDGADSPWSDSLGTSFMVSVPVQVGVISFGNDCESDWIPDGFARISYFVEWITEQICQHSRDPPPECSEYENRQSENSNAQSEAGQYPEGTVPPGMAKVILDFQHDFLAEETIFVVRNTLKDSIEYTGPQYVPRRGERVSSTFLLPVPGNYALEVHDQGGNGLRNPDYINPNYTPGSWILSAEYSNGSRLESIATGDSQFEFIQTTQFRLPEEEKAPTGATKTREPSMSPTEAVVSTGTPTGAPTETPVPILSATATDASSSASLVPTTMAMMHQSLILLGWASFLVLS</sequence>
<evidence type="ECO:0000256" key="2">
    <source>
        <dbReference type="ARBA" id="ARBA00023026"/>
    </source>
</evidence>
<evidence type="ECO:0000256" key="7">
    <source>
        <dbReference type="SAM" id="Phobius"/>
    </source>
</evidence>
<gene>
    <name evidence="9" type="ORF">PAUS00366_LOCUS9158</name>
</gene>
<keyword evidence="5" id="KW-0378">Hydrolase</keyword>
<reference evidence="9" key="1">
    <citation type="submission" date="2021-01" db="EMBL/GenBank/DDBJ databases">
        <authorList>
            <person name="Corre E."/>
            <person name="Pelletier E."/>
            <person name="Niang G."/>
            <person name="Scheremetjew M."/>
            <person name="Finn R."/>
            <person name="Kale V."/>
            <person name="Holt S."/>
            <person name="Cochrane G."/>
            <person name="Meng A."/>
            <person name="Brown T."/>
            <person name="Cohen L."/>
        </authorList>
    </citation>
    <scope>NUCLEOTIDE SEQUENCE</scope>
    <source>
        <strain evidence="9">10249 10 AB</strain>
    </source>
</reference>
<dbReference type="InterPro" id="IPR043504">
    <property type="entry name" value="Peptidase_S1_PA_chymotrypsin"/>
</dbReference>
<comment type="similarity">
    <text evidence="1">Belongs to the peptidase S1 family.</text>
</comment>
<evidence type="ECO:0000313" key="9">
    <source>
        <dbReference type="EMBL" id="CAE0716406.1"/>
    </source>
</evidence>
<dbReference type="Pfam" id="PF00089">
    <property type="entry name" value="Trypsin"/>
    <property type="match status" value="1"/>
</dbReference>
<protein>
    <recommendedName>
        <fullName evidence="8">Peptidase S1 domain-containing protein</fullName>
    </recommendedName>
</protein>
<keyword evidence="5" id="KW-0645">Protease</keyword>
<feature type="region of interest" description="Disordered" evidence="6">
    <location>
        <begin position="528"/>
        <end position="566"/>
    </location>
</feature>
<dbReference type="InterPro" id="IPR001254">
    <property type="entry name" value="Trypsin_dom"/>
</dbReference>
<evidence type="ECO:0000256" key="3">
    <source>
        <dbReference type="ARBA" id="ARBA00023157"/>
    </source>
</evidence>
<feature type="transmembrane region" description="Helical" evidence="7">
    <location>
        <begin position="30"/>
        <end position="56"/>
    </location>
</feature>
<dbReference type="Gene3D" id="2.40.10.10">
    <property type="entry name" value="Trypsin-like serine proteases"/>
    <property type="match status" value="2"/>
</dbReference>
<evidence type="ECO:0000259" key="8">
    <source>
        <dbReference type="PROSITE" id="PS50240"/>
    </source>
</evidence>
<keyword evidence="3" id="KW-1015">Disulfide bond</keyword>
<dbReference type="PROSITE" id="PS00135">
    <property type="entry name" value="TRYPSIN_SER"/>
    <property type="match status" value="1"/>
</dbReference>
<keyword evidence="7" id="KW-1133">Transmembrane helix</keyword>
<dbReference type="GO" id="GO:0004252">
    <property type="term" value="F:serine-type endopeptidase activity"/>
    <property type="evidence" value="ECO:0007669"/>
    <property type="project" value="InterPro"/>
</dbReference>
<feature type="compositionally biased region" description="Polar residues" evidence="6">
    <location>
        <begin position="543"/>
        <end position="553"/>
    </location>
</feature>
<feature type="compositionally biased region" description="Polar residues" evidence="6">
    <location>
        <begin position="392"/>
        <end position="401"/>
    </location>
</feature>
<dbReference type="SMART" id="SM00020">
    <property type="entry name" value="Tryp_SPc"/>
    <property type="match status" value="1"/>
</dbReference>
<keyword evidence="2" id="KW-0843">Virulence</keyword>
<evidence type="ECO:0000256" key="5">
    <source>
        <dbReference type="RuleBase" id="RU363034"/>
    </source>
</evidence>
<evidence type="ECO:0000256" key="6">
    <source>
        <dbReference type="SAM" id="MobiDB-lite"/>
    </source>
</evidence>
<dbReference type="InterPro" id="IPR018114">
    <property type="entry name" value="TRYPSIN_HIS"/>
</dbReference>
<dbReference type="PANTHER" id="PTHR24276">
    <property type="entry name" value="POLYSERASE-RELATED"/>
    <property type="match status" value="1"/>
</dbReference>
<proteinExistence type="inferred from homology"/>
<dbReference type="PRINTS" id="PR00722">
    <property type="entry name" value="CHYMOTRYPSIN"/>
</dbReference>
<accession>A0A7S4AIX2</accession>
<dbReference type="InterPro" id="IPR001314">
    <property type="entry name" value="Peptidase_S1A"/>
</dbReference>
<name>A0A7S4AIX2_9STRA</name>
<keyword evidence="7" id="KW-0812">Transmembrane</keyword>
<feature type="region of interest" description="Disordered" evidence="6">
    <location>
        <begin position="377"/>
        <end position="407"/>
    </location>
</feature>
<dbReference type="InterPro" id="IPR009003">
    <property type="entry name" value="Peptidase_S1_PA"/>
</dbReference>
<keyword evidence="7" id="KW-0472">Membrane</keyword>
<evidence type="ECO:0000256" key="1">
    <source>
        <dbReference type="ARBA" id="ARBA00007664"/>
    </source>
</evidence>
<keyword evidence="5" id="KW-0720">Serine protease</keyword>
<feature type="domain" description="Peptidase S1" evidence="8">
    <location>
        <begin position="61"/>
        <end position="374"/>
    </location>
</feature>
<feature type="compositionally biased region" description="Low complexity" evidence="6">
    <location>
        <begin position="554"/>
        <end position="566"/>
    </location>
</feature>
<dbReference type="InterPro" id="IPR033116">
    <property type="entry name" value="TRYPSIN_SER"/>
</dbReference>
<dbReference type="AlphaFoldDB" id="A0A7S4AIX2"/>
<dbReference type="PROSITE" id="PS50240">
    <property type="entry name" value="TRYPSIN_DOM"/>
    <property type="match status" value="1"/>
</dbReference>
<dbReference type="GO" id="GO:0006508">
    <property type="term" value="P:proteolysis"/>
    <property type="evidence" value="ECO:0007669"/>
    <property type="project" value="UniProtKB-KW"/>
</dbReference>
<feature type="compositionally biased region" description="Basic and acidic residues" evidence="6">
    <location>
        <begin position="377"/>
        <end position="391"/>
    </location>
</feature>
<dbReference type="SUPFAM" id="SSF50494">
    <property type="entry name" value="Trypsin-like serine proteases"/>
    <property type="match status" value="1"/>
</dbReference>